<keyword evidence="2" id="KW-1185">Reference proteome</keyword>
<accession>A0A386KI61</accession>
<dbReference type="EMBL" id="MH816848">
    <property type="protein sequence ID" value="AYD84990.1"/>
    <property type="molecule type" value="Genomic_DNA"/>
</dbReference>
<name>A0A386KI61_9CAUD</name>
<organism evidence="1 2">
    <name type="scientific">Escherichia phage vB_vPM_PD06</name>
    <dbReference type="NCBI Taxonomy" id="2315527"/>
    <lineage>
        <taxon>Viruses</taxon>
        <taxon>Duplodnaviria</taxon>
        <taxon>Heunggongvirae</taxon>
        <taxon>Uroviricota</taxon>
        <taxon>Caudoviricetes</taxon>
        <taxon>Stephanstirmvirinae</taxon>
        <taxon>Justusliebigvirus</taxon>
        <taxon>Justusliebigvirus PD06</taxon>
    </lineage>
</organism>
<reference evidence="2" key="1">
    <citation type="submission" date="2018-08" db="EMBL/GenBank/DDBJ databases">
        <authorList>
            <person name="Liu G."/>
            <person name="Sun H."/>
            <person name="Ren H."/>
            <person name="Pan Q."/>
        </authorList>
    </citation>
    <scope>NUCLEOTIDE SEQUENCE [LARGE SCALE GENOMIC DNA]</scope>
</reference>
<dbReference type="KEGG" id="vg:62612014"/>
<evidence type="ECO:0000313" key="1">
    <source>
        <dbReference type="EMBL" id="AYD84990.1"/>
    </source>
</evidence>
<dbReference type="GeneID" id="62612014"/>
<dbReference type="Proteomes" id="UP000268217">
    <property type="component" value="Segment"/>
</dbReference>
<sequence>MNKDIHLTREELQTIMEDAFIDGWKQCQESNWYDAENFLYYHMTAPVDEPTHSETTLALIDLKAGVF</sequence>
<proteinExistence type="predicted"/>
<protein>
    <submittedName>
        <fullName evidence="1">Uncharacterized protein</fullName>
    </submittedName>
</protein>
<dbReference type="RefSeq" id="YP_009984669.1">
    <property type="nucleotide sequence ID" value="NC_052653.1"/>
</dbReference>
<evidence type="ECO:0000313" key="2">
    <source>
        <dbReference type="Proteomes" id="UP000268217"/>
    </source>
</evidence>